<sequence>IEFVDNKMSKLVVRILNDTKIPQKYLNNRMSKKHMWNMKYLKVFKWHYLLEHKEQMCILEHKKFEKAISDANYFKQLKKSQELKDTFVHIVLSKKILGKDYGTIAADDVIAPGDKHKSTDVKLAQLAKKPKLMDKSKKNVKPKSWIYSKN</sequence>
<dbReference type="AlphaFoldDB" id="X6MCH2"/>
<feature type="non-terminal residue" evidence="1">
    <location>
        <position position="1"/>
    </location>
</feature>
<dbReference type="Proteomes" id="UP000023152">
    <property type="component" value="Unassembled WGS sequence"/>
</dbReference>
<dbReference type="EMBL" id="ASPP01023186">
    <property type="protein sequence ID" value="ETO10735.1"/>
    <property type="molecule type" value="Genomic_DNA"/>
</dbReference>
<protein>
    <submittedName>
        <fullName evidence="1">Uncharacterized protein</fullName>
    </submittedName>
</protein>
<gene>
    <name evidence="1" type="ORF">RFI_26642</name>
</gene>
<evidence type="ECO:0000313" key="2">
    <source>
        <dbReference type="Proteomes" id="UP000023152"/>
    </source>
</evidence>
<name>X6MCH2_RETFI</name>
<comment type="caution">
    <text evidence="1">The sequence shown here is derived from an EMBL/GenBank/DDBJ whole genome shotgun (WGS) entry which is preliminary data.</text>
</comment>
<keyword evidence="2" id="KW-1185">Reference proteome</keyword>
<proteinExistence type="predicted"/>
<accession>X6MCH2</accession>
<dbReference type="OrthoDB" id="287393at2759"/>
<organism evidence="1 2">
    <name type="scientific">Reticulomyxa filosa</name>
    <dbReference type="NCBI Taxonomy" id="46433"/>
    <lineage>
        <taxon>Eukaryota</taxon>
        <taxon>Sar</taxon>
        <taxon>Rhizaria</taxon>
        <taxon>Retaria</taxon>
        <taxon>Foraminifera</taxon>
        <taxon>Monothalamids</taxon>
        <taxon>Reticulomyxidae</taxon>
        <taxon>Reticulomyxa</taxon>
    </lineage>
</organism>
<evidence type="ECO:0000313" key="1">
    <source>
        <dbReference type="EMBL" id="ETO10735.1"/>
    </source>
</evidence>
<reference evidence="1 2" key="1">
    <citation type="journal article" date="2013" name="Curr. Biol.">
        <title>The Genome of the Foraminiferan Reticulomyxa filosa.</title>
        <authorList>
            <person name="Glockner G."/>
            <person name="Hulsmann N."/>
            <person name="Schleicher M."/>
            <person name="Noegel A.A."/>
            <person name="Eichinger L."/>
            <person name="Gallinger C."/>
            <person name="Pawlowski J."/>
            <person name="Sierra R."/>
            <person name="Euteneuer U."/>
            <person name="Pillet L."/>
            <person name="Moustafa A."/>
            <person name="Platzer M."/>
            <person name="Groth M."/>
            <person name="Szafranski K."/>
            <person name="Schliwa M."/>
        </authorList>
    </citation>
    <scope>NUCLEOTIDE SEQUENCE [LARGE SCALE GENOMIC DNA]</scope>
</reference>